<proteinExistence type="predicted"/>
<protein>
    <submittedName>
        <fullName evidence="1">Uncharacterized protein</fullName>
    </submittedName>
</protein>
<dbReference type="OrthoDB" id="5588482at2759"/>
<reference evidence="1 2" key="1">
    <citation type="journal article" date="2013" name="Nat. Commun.">
        <title>The evolution and pathogenic mechanisms of the rice sheath blight pathogen.</title>
        <authorList>
            <person name="Zheng A."/>
            <person name="Lin R."/>
            <person name="Xu L."/>
            <person name="Qin P."/>
            <person name="Tang C."/>
            <person name="Ai P."/>
            <person name="Zhang D."/>
            <person name="Liu Y."/>
            <person name="Sun Z."/>
            <person name="Feng H."/>
            <person name="Wang Y."/>
            <person name="Chen Y."/>
            <person name="Liang X."/>
            <person name="Fu R."/>
            <person name="Li Q."/>
            <person name="Zhang J."/>
            <person name="Yu X."/>
            <person name="Xie Z."/>
            <person name="Ding L."/>
            <person name="Guan P."/>
            <person name="Tang J."/>
            <person name="Liang Y."/>
            <person name="Wang S."/>
            <person name="Deng Q."/>
            <person name="Li S."/>
            <person name="Zhu J."/>
            <person name="Wang L."/>
            <person name="Liu H."/>
            <person name="Li P."/>
        </authorList>
    </citation>
    <scope>NUCLEOTIDE SEQUENCE [LARGE SCALE GENOMIC DNA]</scope>
    <source>
        <strain evidence="2">AG-1 IA</strain>
    </source>
</reference>
<evidence type="ECO:0000313" key="1">
    <source>
        <dbReference type="EMBL" id="ELU43817.1"/>
    </source>
</evidence>
<dbReference type="AlphaFoldDB" id="L8X3Z4"/>
<name>L8X3Z4_THACA</name>
<comment type="caution">
    <text evidence="1">The sequence shown here is derived from an EMBL/GenBank/DDBJ whole genome shotgun (WGS) entry which is preliminary data.</text>
</comment>
<accession>L8X3Z4</accession>
<dbReference type="Proteomes" id="UP000011668">
    <property type="component" value="Unassembled WGS sequence"/>
</dbReference>
<dbReference type="EMBL" id="AFRT01000478">
    <property type="protein sequence ID" value="ELU43817.1"/>
    <property type="molecule type" value="Genomic_DNA"/>
</dbReference>
<keyword evidence="2" id="KW-1185">Reference proteome</keyword>
<gene>
    <name evidence="1" type="ORF">AG1IA_02134</name>
</gene>
<evidence type="ECO:0000313" key="2">
    <source>
        <dbReference type="Proteomes" id="UP000011668"/>
    </source>
</evidence>
<dbReference type="HOGENOM" id="CLU_049056_1_0_1"/>
<sequence>MLKHGVAKQVEERYKLGGSPSLPSFYSASPASFPLFRSHLRSHSPTRPPAQHYASTFLFSCNEGHWHHICPCFRPACVGTGRRPVVCPSFNHSWTDHRIQLTIPVPLARLKLNASQSTSPTATGSVGTDISQDSLTESYSSDSANPFIPASISTTCSDFLTRLNSDATISKCLGSLTTVLSDFTSGPGSASAVPKALDAFCTSNSCVDSKIRPKLTEFKDACSDELIGANPNDLVIKQYDIWYSLIPFKSSICVKGSSEYCLLNIYAGTGSSGTQSTVARRSDLSYAAGHLASTVGKRAQSVIVPNTSTYRNSNLMYLFISPNTPADKLCTPCTQEILSVYSAFGTAVPHALGAAQSPLLGGQAELWPALGEKCPAGFAEEITKMAGIDITGETGGAATMAASYFTTMAAAFAAAIALF</sequence>
<organism evidence="1 2">
    <name type="scientific">Thanatephorus cucumeris (strain AG1-IA)</name>
    <name type="common">Rice sheath blight fungus</name>
    <name type="synonym">Rhizoctonia solani</name>
    <dbReference type="NCBI Taxonomy" id="983506"/>
    <lineage>
        <taxon>Eukaryota</taxon>
        <taxon>Fungi</taxon>
        <taxon>Dikarya</taxon>
        <taxon>Basidiomycota</taxon>
        <taxon>Agaricomycotina</taxon>
        <taxon>Agaricomycetes</taxon>
        <taxon>Cantharellales</taxon>
        <taxon>Ceratobasidiaceae</taxon>
        <taxon>Rhizoctonia</taxon>
        <taxon>Rhizoctonia solani AG-1</taxon>
    </lineage>
</organism>